<dbReference type="SUPFAM" id="SSF89392">
    <property type="entry name" value="Prokaryotic lipoproteins and lipoprotein localization factors"/>
    <property type="match status" value="1"/>
</dbReference>
<name>A0A9D6V2T2_9BACT</name>
<proteinExistence type="predicted"/>
<dbReference type="InterPro" id="IPR029046">
    <property type="entry name" value="LolA/LolB/LppX"/>
</dbReference>
<organism evidence="2 3">
    <name type="scientific">Desulfomonile tiedjei</name>
    <dbReference type="NCBI Taxonomy" id="2358"/>
    <lineage>
        <taxon>Bacteria</taxon>
        <taxon>Pseudomonadati</taxon>
        <taxon>Thermodesulfobacteriota</taxon>
        <taxon>Desulfomonilia</taxon>
        <taxon>Desulfomonilales</taxon>
        <taxon>Desulfomonilaceae</taxon>
        <taxon>Desulfomonile</taxon>
    </lineage>
</organism>
<evidence type="ECO:0000313" key="3">
    <source>
        <dbReference type="Proteomes" id="UP000807825"/>
    </source>
</evidence>
<reference evidence="2" key="1">
    <citation type="submission" date="2020-07" db="EMBL/GenBank/DDBJ databases">
        <title>Huge and variable diversity of episymbiotic CPR bacteria and DPANN archaea in groundwater ecosystems.</title>
        <authorList>
            <person name="He C.Y."/>
            <person name="Keren R."/>
            <person name="Whittaker M."/>
            <person name="Farag I.F."/>
            <person name="Doudna J."/>
            <person name="Cate J.H.D."/>
            <person name="Banfield J.F."/>
        </authorList>
    </citation>
    <scope>NUCLEOTIDE SEQUENCE</scope>
    <source>
        <strain evidence="2">NC_groundwater_1664_Pr3_B-0.1um_52_9</strain>
    </source>
</reference>
<dbReference type="InterPro" id="IPR004564">
    <property type="entry name" value="OM_lipoprot_carrier_LolA-like"/>
</dbReference>
<gene>
    <name evidence="2" type="ORF">HY912_09450</name>
</gene>
<evidence type="ECO:0000313" key="2">
    <source>
        <dbReference type="EMBL" id="MBI5249708.1"/>
    </source>
</evidence>
<protein>
    <submittedName>
        <fullName evidence="2">Outer membrane lipoprotein carrier protein LolA</fullName>
    </submittedName>
</protein>
<dbReference type="Gene3D" id="2.50.20.10">
    <property type="entry name" value="Lipoprotein localisation LolA/LolB/LppX"/>
    <property type="match status" value="1"/>
</dbReference>
<keyword evidence="1" id="KW-0732">Signal</keyword>
<sequence>MKILSVLFFLLMLCGQEIVSGEQAPETPEQVVKKVQEAYSRNCCFKAKFDQLTVNQAMDLRDRFTGIMYVKKPGSISLDVEYPELQKVVVKGKSYSIYFPEDGTAAQGEVPPEMNVEHFFGFFANIGNLDRNFSVAFPEKSMDKEDNVVFLELTDALNPRSTYRIVLGIDANVFTVKRAIIYDALGNYNRFDLSAITFVDFLPDSRFEATGTPLRVVPSSKGFFDDSEKK</sequence>
<dbReference type="AlphaFoldDB" id="A0A9D6V2T2"/>
<dbReference type="Proteomes" id="UP000807825">
    <property type="component" value="Unassembled WGS sequence"/>
</dbReference>
<evidence type="ECO:0000256" key="1">
    <source>
        <dbReference type="ARBA" id="ARBA00022729"/>
    </source>
</evidence>
<accession>A0A9D6V2T2</accession>
<keyword evidence="2" id="KW-0449">Lipoprotein</keyword>
<comment type="caution">
    <text evidence="2">The sequence shown here is derived from an EMBL/GenBank/DDBJ whole genome shotgun (WGS) entry which is preliminary data.</text>
</comment>
<dbReference type="PANTHER" id="PTHR35869">
    <property type="entry name" value="OUTER-MEMBRANE LIPOPROTEIN CARRIER PROTEIN"/>
    <property type="match status" value="1"/>
</dbReference>
<dbReference type="CDD" id="cd16325">
    <property type="entry name" value="LolA"/>
    <property type="match status" value="1"/>
</dbReference>
<dbReference type="PANTHER" id="PTHR35869:SF1">
    <property type="entry name" value="OUTER-MEMBRANE LIPOPROTEIN CARRIER PROTEIN"/>
    <property type="match status" value="1"/>
</dbReference>
<dbReference type="Pfam" id="PF03548">
    <property type="entry name" value="LolA"/>
    <property type="match status" value="1"/>
</dbReference>
<dbReference type="EMBL" id="JACRDE010000256">
    <property type="protein sequence ID" value="MBI5249708.1"/>
    <property type="molecule type" value="Genomic_DNA"/>
</dbReference>